<protein>
    <submittedName>
        <fullName evidence="2">FixH family protein</fullName>
    </submittedName>
</protein>
<keyword evidence="1" id="KW-0812">Transmembrane</keyword>
<keyword evidence="1" id="KW-1133">Transmembrane helix</keyword>
<accession>A0ABT3A6G7</accession>
<evidence type="ECO:0000313" key="3">
    <source>
        <dbReference type="Proteomes" id="UP001652504"/>
    </source>
</evidence>
<dbReference type="EMBL" id="JAOWKX010000002">
    <property type="protein sequence ID" value="MCV2884210.1"/>
    <property type="molecule type" value="Genomic_DNA"/>
</dbReference>
<dbReference type="RefSeq" id="WP_263711417.1">
    <property type="nucleotide sequence ID" value="NZ_JAOWKX010000002.1"/>
</dbReference>
<dbReference type="Pfam" id="PF05751">
    <property type="entry name" value="FixH"/>
    <property type="match status" value="1"/>
</dbReference>
<name>A0ABT3A6G7_9ALTE</name>
<keyword evidence="3" id="KW-1185">Reference proteome</keyword>
<evidence type="ECO:0000256" key="1">
    <source>
        <dbReference type="SAM" id="Phobius"/>
    </source>
</evidence>
<reference evidence="2 3" key="1">
    <citation type="submission" date="2022-10" db="EMBL/GenBank/DDBJ databases">
        <title>Aestuariibacter sp. AA17 isolated from Montipora capitata coral fragment.</title>
        <authorList>
            <person name="Emsley S.A."/>
            <person name="Pfannmuller K.M."/>
            <person name="Loughran R.M."/>
            <person name="Shlafstein M."/>
            <person name="Papke E."/>
            <person name="Saw J.H."/>
            <person name="Ushijima B."/>
            <person name="Videau P."/>
        </authorList>
    </citation>
    <scope>NUCLEOTIDE SEQUENCE [LARGE SCALE GENOMIC DNA]</scope>
    <source>
        <strain evidence="2 3">AA17</strain>
    </source>
</reference>
<dbReference type="InterPro" id="IPR008620">
    <property type="entry name" value="FixH"/>
</dbReference>
<proteinExistence type="predicted"/>
<comment type="caution">
    <text evidence="2">The sequence shown here is derived from an EMBL/GenBank/DDBJ whole genome shotgun (WGS) entry which is preliminary data.</text>
</comment>
<gene>
    <name evidence="2" type="ORF">OE749_05845</name>
</gene>
<sequence>MKELNTRPWYKQFWPWFLISIPFASVILSTTMMHLATNGQDTLVIDDYYKEGKGINLQLIKYQEAKVRGIKADLTVSSDSVALRFNAGAPDTAEALVLDFHHATIAKNDFELLLSKDASGNYRASLDRPITGKWRVTLHPLDTEWKITHKLTFPREDVIAFDPS</sequence>
<keyword evidence="1" id="KW-0472">Membrane</keyword>
<dbReference type="Proteomes" id="UP001652504">
    <property type="component" value="Unassembled WGS sequence"/>
</dbReference>
<feature type="transmembrane region" description="Helical" evidence="1">
    <location>
        <begin position="13"/>
        <end position="35"/>
    </location>
</feature>
<organism evidence="2 3">
    <name type="scientific">Fluctibacter corallii</name>
    <dbReference type="NCBI Taxonomy" id="2984329"/>
    <lineage>
        <taxon>Bacteria</taxon>
        <taxon>Pseudomonadati</taxon>
        <taxon>Pseudomonadota</taxon>
        <taxon>Gammaproteobacteria</taxon>
        <taxon>Alteromonadales</taxon>
        <taxon>Alteromonadaceae</taxon>
        <taxon>Fluctibacter</taxon>
    </lineage>
</organism>
<evidence type="ECO:0000313" key="2">
    <source>
        <dbReference type="EMBL" id="MCV2884210.1"/>
    </source>
</evidence>